<accession>A0A1E3J0I2</accession>
<evidence type="ECO:0000313" key="3">
    <source>
        <dbReference type="Proteomes" id="UP000094819"/>
    </source>
</evidence>
<dbReference type="Proteomes" id="UP000094819">
    <property type="component" value="Unassembled WGS sequence"/>
</dbReference>
<comment type="caution">
    <text evidence="2">The sequence shown here is derived from an EMBL/GenBank/DDBJ whole genome shotgun (WGS) entry which is preliminary data.</text>
</comment>
<reference evidence="2 3" key="1">
    <citation type="submission" date="2016-06" db="EMBL/GenBank/DDBJ databases">
        <title>Evolution of pathogenesis and genome organization in the Tremellales.</title>
        <authorList>
            <person name="Cuomo C."/>
            <person name="Litvintseva A."/>
            <person name="Heitman J."/>
            <person name="Chen Y."/>
            <person name="Sun S."/>
            <person name="Springer D."/>
            <person name="Dromer F."/>
            <person name="Young S."/>
            <person name="Zeng Q."/>
            <person name="Chapman S."/>
            <person name="Gujja S."/>
            <person name="Saif S."/>
            <person name="Birren B."/>
        </authorList>
    </citation>
    <scope>NUCLEOTIDE SEQUENCE [LARGE SCALE GENOMIC DNA]</scope>
    <source>
        <strain evidence="2 3">CBS 7118</strain>
    </source>
</reference>
<keyword evidence="3" id="KW-1185">Reference proteome</keyword>
<protein>
    <submittedName>
        <fullName evidence="2">Uncharacterized protein</fullName>
    </submittedName>
</protein>
<dbReference type="GeneID" id="30194431"/>
<feature type="compositionally biased region" description="Basic residues" evidence="1">
    <location>
        <begin position="69"/>
        <end position="83"/>
    </location>
</feature>
<proteinExistence type="predicted"/>
<dbReference type="AlphaFoldDB" id="A0A1E3J0I2"/>
<dbReference type="RefSeq" id="XP_019030890.1">
    <property type="nucleotide sequence ID" value="XM_019177309.1"/>
</dbReference>
<feature type="compositionally biased region" description="Low complexity" evidence="1">
    <location>
        <begin position="98"/>
        <end position="109"/>
    </location>
</feature>
<name>A0A1E3J0I2_9TREE</name>
<gene>
    <name evidence="2" type="ORF">L198_05218</name>
</gene>
<dbReference type="EMBL" id="AWGH01000015">
    <property type="protein sequence ID" value="ODN94359.1"/>
    <property type="molecule type" value="Genomic_DNA"/>
</dbReference>
<feature type="region of interest" description="Disordered" evidence="1">
    <location>
        <begin position="67"/>
        <end position="115"/>
    </location>
</feature>
<evidence type="ECO:0000313" key="2">
    <source>
        <dbReference type="EMBL" id="ODN94359.1"/>
    </source>
</evidence>
<sequence>MSLGSFDDLVKNIRRGDDPPIKHIALAMRFYYTGNDLEETALDSYLKDALTPSAYGIAVPLGLSEARRTRSRGIRDKRRHRETGRKDPTPCYSRRNDSSCSPVWSSVLSNAAQSS</sequence>
<organism evidence="2 3">
    <name type="scientific">Cryptococcus wingfieldii CBS 7118</name>
    <dbReference type="NCBI Taxonomy" id="1295528"/>
    <lineage>
        <taxon>Eukaryota</taxon>
        <taxon>Fungi</taxon>
        <taxon>Dikarya</taxon>
        <taxon>Basidiomycota</taxon>
        <taxon>Agaricomycotina</taxon>
        <taxon>Tremellomycetes</taxon>
        <taxon>Tremellales</taxon>
        <taxon>Cryptococcaceae</taxon>
        <taxon>Cryptococcus</taxon>
    </lineage>
</organism>
<evidence type="ECO:0000256" key="1">
    <source>
        <dbReference type="SAM" id="MobiDB-lite"/>
    </source>
</evidence>